<dbReference type="InterPro" id="IPR050316">
    <property type="entry name" value="Tyrosinase/Hemocyanin"/>
</dbReference>
<dbReference type="PANTHER" id="PTHR11474:SF126">
    <property type="entry name" value="TYROSINASE-LIKE PROTEIN TYR-1-RELATED"/>
    <property type="match status" value="1"/>
</dbReference>
<dbReference type="InterPro" id="IPR008922">
    <property type="entry name" value="Di-copper_centre_dom_sf"/>
</dbReference>
<dbReference type="PRINTS" id="PR00092">
    <property type="entry name" value="TYROSINASE"/>
</dbReference>
<dbReference type="SUPFAM" id="SSF48056">
    <property type="entry name" value="Di-copper centre-containing domain"/>
    <property type="match status" value="1"/>
</dbReference>
<proteinExistence type="predicted"/>
<evidence type="ECO:0000256" key="1">
    <source>
        <dbReference type="ARBA" id="ARBA00022723"/>
    </source>
</evidence>
<dbReference type="Gene3D" id="1.10.1280.10">
    <property type="entry name" value="Di-copper center containing domain from catechol oxidase"/>
    <property type="match status" value="1"/>
</dbReference>
<sequence>MGFLILRHGLIPRGPSTAACCMLGSGPPPKATYLSKPSLLWLVTWMLCMTGAACLPHPQNLSGSGVLWRQGADQTESTAKERLAALETRYLSTVVTSTSSASKCNSTTLSWRQEWTTLSATQKRGFINAVHCLARLPSKTNATVKSRARGVVTRYDDFVLSHIESTPFVHTNGFFLPFHRHFLHMFESELRSECRFTGPFPYWDWTLYWEDPGQHPVFDGSELSFGGNGAKISTLRQPTAIGIPGNLTVLIPPATGGGCVETGPFSKDQFSVHLGPVGYEPKGPDNGLGYNPRCITRDLSPYWSRNTSPSKVVSLIDSCGDDLGCVITRMDFDENGAPGGVHAAGHWQIGLTALDVYASPADPMFWLHHAQVDRVWTMWQGQDPTGERTRMVWGTQTAGNDPPSGEVTLDTLVHFPHLGEPKTVRELVSTVEGEYCYAYKATGVVER</sequence>
<name>A0ABR3V6P7_HUMIN</name>
<dbReference type="PROSITE" id="PS00497">
    <property type="entry name" value="TYROSINASE_1"/>
    <property type="match status" value="1"/>
</dbReference>
<feature type="domain" description="Tyrosinase copper-binding" evidence="3">
    <location>
        <begin position="170"/>
        <end position="187"/>
    </location>
</feature>
<evidence type="ECO:0000259" key="3">
    <source>
        <dbReference type="PROSITE" id="PS00497"/>
    </source>
</evidence>
<evidence type="ECO:0000313" key="6">
    <source>
        <dbReference type="Proteomes" id="UP001583172"/>
    </source>
</evidence>
<organism evidence="5 6">
    <name type="scientific">Humicola insolens</name>
    <name type="common">Soft-rot fungus</name>
    <dbReference type="NCBI Taxonomy" id="85995"/>
    <lineage>
        <taxon>Eukaryota</taxon>
        <taxon>Fungi</taxon>
        <taxon>Dikarya</taxon>
        <taxon>Ascomycota</taxon>
        <taxon>Pezizomycotina</taxon>
        <taxon>Sordariomycetes</taxon>
        <taxon>Sordariomycetidae</taxon>
        <taxon>Sordariales</taxon>
        <taxon>Chaetomiaceae</taxon>
        <taxon>Mycothermus</taxon>
    </lineage>
</organism>
<feature type="domain" description="Tyrosinase copper-binding" evidence="4">
    <location>
        <begin position="362"/>
        <end position="373"/>
    </location>
</feature>
<comment type="caution">
    <text evidence="5">The sequence shown here is derived from an EMBL/GenBank/DDBJ whole genome shotgun (WGS) entry which is preliminary data.</text>
</comment>
<reference evidence="5 6" key="1">
    <citation type="journal article" date="2024" name="Commun. Biol.">
        <title>Comparative genomic analysis of thermophilic fungi reveals convergent evolutionary adaptations and gene losses.</title>
        <authorList>
            <person name="Steindorff A.S."/>
            <person name="Aguilar-Pontes M.V."/>
            <person name="Robinson A.J."/>
            <person name="Andreopoulos B."/>
            <person name="LaButti K."/>
            <person name="Kuo A."/>
            <person name="Mondo S."/>
            <person name="Riley R."/>
            <person name="Otillar R."/>
            <person name="Haridas S."/>
            <person name="Lipzen A."/>
            <person name="Grimwood J."/>
            <person name="Schmutz J."/>
            <person name="Clum A."/>
            <person name="Reid I.D."/>
            <person name="Moisan M.C."/>
            <person name="Butler G."/>
            <person name="Nguyen T.T.M."/>
            <person name="Dewar K."/>
            <person name="Conant G."/>
            <person name="Drula E."/>
            <person name="Henrissat B."/>
            <person name="Hansel C."/>
            <person name="Singer S."/>
            <person name="Hutchinson M.I."/>
            <person name="de Vries R.P."/>
            <person name="Natvig D.O."/>
            <person name="Powell A.J."/>
            <person name="Tsang A."/>
            <person name="Grigoriev I.V."/>
        </authorList>
    </citation>
    <scope>NUCLEOTIDE SEQUENCE [LARGE SCALE GENOMIC DNA]</scope>
    <source>
        <strain evidence="5 6">CBS 620.91</strain>
    </source>
</reference>
<accession>A0ABR3V6P7</accession>
<dbReference type="PROSITE" id="PS00498">
    <property type="entry name" value="TYROSINASE_2"/>
    <property type="match status" value="1"/>
</dbReference>
<keyword evidence="2" id="KW-0186">Copper</keyword>
<dbReference type="EMBL" id="JAZGSY010000293">
    <property type="protein sequence ID" value="KAL1837444.1"/>
    <property type="molecule type" value="Genomic_DNA"/>
</dbReference>
<protein>
    <recommendedName>
        <fullName evidence="3 4">Tyrosinase copper-binding domain-containing protein</fullName>
    </recommendedName>
</protein>
<evidence type="ECO:0000313" key="5">
    <source>
        <dbReference type="EMBL" id="KAL1837444.1"/>
    </source>
</evidence>
<keyword evidence="1" id="KW-0479">Metal-binding</keyword>
<gene>
    <name evidence="5" type="ORF">VTJ49DRAFT_3764</name>
</gene>
<dbReference type="Proteomes" id="UP001583172">
    <property type="component" value="Unassembled WGS sequence"/>
</dbReference>
<evidence type="ECO:0000256" key="2">
    <source>
        <dbReference type="ARBA" id="ARBA00023008"/>
    </source>
</evidence>
<dbReference type="InterPro" id="IPR002227">
    <property type="entry name" value="Tyrosinase_Cu-bd"/>
</dbReference>
<dbReference type="PANTHER" id="PTHR11474">
    <property type="entry name" value="TYROSINASE FAMILY MEMBER"/>
    <property type="match status" value="1"/>
</dbReference>
<dbReference type="Pfam" id="PF00264">
    <property type="entry name" value="Tyrosinase"/>
    <property type="match status" value="1"/>
</dbReference>
<evidence type="ECO:0000259" key="4">
    <source>
        <dbReference type="PROSITE" id="PS00498"/>
    </source>
</evidence>
<keyword evidence="6" id="KW-1185">Reference proteome</keyword>